<dbReference type="KEGG" id="tcd:AAIA72_10270"/>
<proteinExistence type="predicted"/>
<evidence type="ECO:0000313" key="3">
    <source>
        <dbReference type="EMBL" id="XDT74026.1"/>
    </source>
</evidence>
<dbReference type="PANTHER" id="PTHR30443">
    <property type="entry name" value="INNER MEMBRANE PROTEIN"/>
    <property type="match status" value="1"/>
</dbReference>
<dbReference type="GO" id="GO:0009244">
    <property type="term" value="P:lipopolysaccharide core region biosynthetic process"/>
    <property type="evidence" value="ECO:0007669"/>
    <property type="project" value="TreeGrafter"/>
</dbReference>
<feature type="domain" description="Phosphoethanolamine transferase N-terminal" evidence="2">
    <location>
        <begin position="51"/>
        <end position="149"/>
    </location>
</feature>
<dbReference type="PANTHER" id="PTHR30443:SF0">
    <property type="entry name" value="PHOSPHOETHANOLAMINE TRANSFERASE EPTA"/>
    <property type="match status" value="1"/>
</dbReference>
<dbReference type="GO" id="GO:0016776">
    <property type="term" value="F:phosphotransferase activity, phosphate group as acceptor"/>
    <property type="evidence" value="ECO:0007669"/>
    <property type="project" value="TreeGrafter"/>
</dbReference>
<protein>
    <submittedName>
        <fullName evidence="3">DUF1705 domain-containing protein</fullName>
    </submittedName>
</protein>
<keyword evidence="1" id="KW-0472">Membrane</keyword>
<dbReference type="InterPro" id="IPR012549">
    <property type="entry name" value="EptA-like_N"/>
</dbReference>
<name>A0AB39V1U5_9GAMM</name>
<evidence type="ECO:0000256" key="1">
    <source>
        <dbReference type="SAM" id="Phobius"/>
    </source>
</evidence>
<accession>A0AB39V1U5</accession>
<reference evidence="3" key="1">
    <citation type="submission" date="2024-05" db="EMBL/GenBank/DDBJ databases">
        <title>Genome sequencing of novel strain.</title>
        <authorList>
            <person name="Ganbat D."/>
            <person name="Ganbat S."/>
            <person name="Lee S.-J."/>
        </authorList>
    </citation>
    <scope>NUCLEOTIDE SEQUENCE</scope>
    <source>
        <strain evidence="3">SMD15-11</strain>
    </source>
</reference>
<organism evidence="3">
    <name type="scientific">Thermohahella caldifontis</name>
    <dbReference type="NCBI Taxonomy" id="3142973"/>
    <lineage>
        <taxon>Bacteria</taxon>
        <taxon>Pseudomonadati</taxon>
        <taxon>Pseudomonadota</taxon>
        <taxon>Gammaproteobacteria</taxon>
        <taxon>Oceanospirillales</taxon>
        <taxon>Hahellaceae</taxon>
        <taxon>Thermohahella</taxon>
    </lineage>
</organism>
<dbReference type="GO" id="GO:0005886">
    <property type="term" value="C:plasma membrane"/>
    <property type="evidence" value="ECO:0007669"/>
    <property type="project" value="UniProtKB-SubCell"/>
</dbReference>
<feature type="transmembrane region" description="Helical" evidence="1">
    <location>
        <begin position="7"/>
        <end position="28"/>
    </location>
</feature>
<gene>
    <name evidence="3" type="ORF">AAIA72_10270</name>
</gene>
<keyword evidence="1" id="KW-1133">Transmembrane helix</keyword>
<feature type="transmembrane region" description="Helical" evidence="1">
    <location>
        <begin position="40"/>
        <end position="63"/>
    </location>
</feature>
<keyword evidence="1" id="KW-0812">Transmembrane</keyword>
<sequence length="157" mass="18151">MRINSWTYTLLVSVFWTLAHNAGLWQFLSGLPWQDSTGRVIFQITFFFFMVGALNLLLTLVSFRWLLKPLVVLLTLTNAMAAWFMQHYHIVFDQGMIRNILETDIREALGILTWGLAGDMLIWGVLPAVILARLPIRWAPMPKQWLLRLGGQPPAWR</sequence>
<feature type="transmembrane region" description="Helical" evidence="1">
    <location>
        <begin position="70"/>
        <end position="91"/>
    </location>
</feature>
<dbReference type="InterPro" id="IPR040423">
    <property type="entry name" value="PEA_transferase"/>
</dbReference>
<dbReference type="EMBL" id="CP154858">
    <property type="protein sequence ID" value="XDT74026.1"/>
    <property type="molecule type" value="Genomic_DNA"/>
</dbReference>
<evidence type="ECO:0000259" key="2">
    <source>
        <dbReference type="Pfam" id="PF08019"/>
    </source>
</evidence>
<feature type="transmembrane region" description="Helical" evidence="1">
    <location>
        <begin position="111"/>
        <end position="134"/>
    </location>
</feature>
<dbReference type="AlphaFoldDB" id="A0AB39V1U5"/>
<dbReference type="Pfam" id="PF08019">
    <property type="entry name" value="EptA_B_N"/>
    <property type="match status" value="1"/>
</dbReference>